<evidence type="ECO:0000256" key="1">
    <source>
        <dbReference type="SAM" id="Phobius"/>
    </source>
</evidence>
<evidence type="ECO:0000313" key="2">
    <source>
        <dbReference type="EMBL" id="MFC7137452.1"/>
    </source>
</evidence>
<keyword evidence="1" id="KW-1133">Transmembrane helix</keyword>
<dbReference type="GeneID" id="81120484"/>
<evidence type="ECO:0000313" key="3">
    <source>
        <dbReference type="Proteomes" id="UP001596368"/>
    </source>
</evidence>
<feature type="transmembrane region" description="Helical" evidence="1">
    <location>
        <begin position="30"/>
        <end position="49"/>
    </location>
</feature>
<sequence>MGIRSLAPFVRSYRRYGPDRLPGADRREVGAGYAATLAALGASVLFVAATVGATRLGFDSGFLAAATLLALPAVLPTAFLAGAATWRWLPASVPQFGAVAGVVAATLAYLLAGAAFAAVFTVAETGRTLGTTGDLVAGGVLDAFGFGALVAVTAVLASAWLVVPVAALAGHVHERSRRDHTVAG</sequence>
<reference evidence="2 3" key="1">
    <citation type="journal article" date="2019" name="Int. J. Syst. Evol. Microbiol.">
        <title>The Global Catalogue of Microorganisms (GCM) 10K type strain sequencing project: providing services to taxonomists for standard genome sequencing and annotation.</title>
        <authorList>
            <consortium name="The Broad Institute Genomics Platform"/>
            <consortium name="The Broad Institute Genome Sequencing Center for Infectious Disease"/>
            <person name="Wu L."/>
            <person name="Ma J."/>
        </authorList>
    </citation>
    <scope>NUCLEOTIDE SEQUENCE [LARGE SCALE GENOMIC DNA]</scope>
    <source>
        <strain evidence="2 3">DT92</strain>
    </source>
</reference>
<dbReference type="Proteomes" id="UP001596368">
    <property type="component" value="Unassembled WGS sequence"/>
</dbReference>
<keyword evidence="1" id="KW-0472">Membrane</keyword>
<keyword evidence="3" id="KW-1185">Reference proteome</keyword>
<protein>
    <submittedName>
        <fullName evidence="2">Uncharacterized protein</fullName>
    </submittedName>
</protein>
<feature type="transmembrane region" description="Helical" evidence="1">
    <location>
        <begin position="96"/>
        <end position="123"/>
    </location>
</feature>
<proteinExistence type="predicted"/>
<keyword evidence="1" id="KW-0812">Transmembrane</keyword>
<feature type="transmembrane region" description="Helical" evidence="1">
    <location>
        <begin position="143"/>
        <end position="169"/>
    </location>
</feature>
<accession>A0ABD5XQQ8</accession>
<organism evidence="2 3">
    <name type="scientific">Halobaculum litoreum</name>
    <dbReference type="NCBI Taxonomy" id="3031998"/>
    <lineage>
        <taxon>Archaea</taxon>
        <taxon>Methanobacteriati</taxon>
        <taxon>Methanobacteriota</taxon>
        <taxon>Stenosarchaea group</taxon>
        <taxon>Halobacteria</taxon>
        <taxon>Halobacteriales</taxon>
        <taxon>Haloferacaceae</taxon>
        <taxon>Halobaculum</taxon>
    </lineage>
</organism>
<dbReference type="RefSeq" id="WP_284013352.1">
    <property type="nucleotide sequence ID" value="NZ_CP126156.1"/>
</dbReference>
<dbReference type="AlphaFoldDB" id="A0ABD5XQQ8"/>
<dbReference type="EMBL" id="JBHSZG010000001">
    <property type="protein sequence ID" value="MFC7137452.1"/>
    <property type="molecule type" value="Genomic_DNA"/>
</dbReference>
<name>A0ABD5XQQ8_9EURY</name>
<feature type="transmembrane region" description="Helical" evidence="1">
    <location>
        <begin position="61"/>
        <end position="84"/>
    </location>
</feature>
<comment type="caution">
    <text evidence="2">The sequence shown here is derived from an EMBL/GenBank/DDBJ whole genome shotgun (WGS) entry which is preliminary data.</text>
</comment>
<gene>
    <name evidence="2" type="ORF">ACFQRB_15495</name>
</gene>